<evidence type="ECO:0000313" key="1">
    <source>
        <dbReference type="EMBL" id="VDO77412.1"/>
    </source>
</evidence>
<proteinExistence type="predicted"/>
<dbReference type="AlphaFoldDB" id="A0A3P8BZL9"/>
<sequence length="36" mass="4438">MEVHDNVKAFHYLYLNLKSFVFQLVDRYEMVCEQEV</sequence>
<name>A0A3P8BZL9_9TREM</name>
<accession>A0A3P8BZL9</accession>
<gene>
    <name evidence="1" type="ORF">SMTD_LOCUS1342</name>
</gene>
<reference evidence="1 2" key="1">
    <citation type="submission" date="2018-11" db="EMBL/GenBank/DDBJ databases">
        <authorList>
            <consortium name="Pathogen Informatics"/>
        </authorList>
    </citation>
    <scope>NUCLEOTIDE SEQUENCE [LARGE SCALE GENOMIC DNA]</scope>
    <source>
        <strain>Denwood</strain>
        <strain evidence="2">Zambia</strain>
    </source>
</reference>
<keyword evidence="2" id="KW-1185">Reference proteome</keyword>
<protein>
    <submittedName>
        <fullName evidence="1">Uncharacterized protein</fullName>
    </submittedName>
</protein>
<evidence type="ECO:0000313" key="2">
    <source>
        <dbReference type="Proteomes" id="UP000269396"/>
    </source>
</evidence>
<organism evidence="1 2">
    <name type="scientific">Schistosoma mattheei</name>
    <dbReference type="NCBI Taxonomy" id="31246"/>
    <lineage>
        <taxon>Eukaryota</taxon>
        <taxon>Metazoa</taxon>
        <taxon>Spiralia</taxon>
        <taxon>Lophotrochozoa</taxon>
        <taxon>Platyhelminthes</taxon>
        <taxon>Trematoda</taxon>
        <taxon>Digenea</taxon>
        <taxon>Strigeidida</taxon>
        <taxon>Schistosomatoidea</taxon>
        <taxon>Schistosomatidae</taxon>
        <taxon>Schistosoma</taxon>
    </lineage>
</organism>
<dbReference type="EMBL" id="UZAL01001464">
    <property type="protein sequence ID" value="VDO77412.1"/>
    <property type="molecule type" value="Genomic_DNA"/>
</dbReference>
<dbReference type="Proteomes" id="UP000269396">
    <property type="component" value="Unassembled WGS sequence"/>
</dbReference>